<comment type="caution">
    <text evidence="1">The sequence shown here is derived from an EMBL/GenBank/DDBJ whole genome shotgun (WGS) entry which is preliminary data.</text>
</comment>
<protein>
    <submittedName>
        <fullName evidence="1">Uncharacterized protein</fullName>
    </submittedName>
</protein>
<dbReference type="EMBL" id="CM045766">
    <property type="protein sequence ID" value="KAI8004219.1"/>
    <property type="molecule type" value="Genomic_DNA"/>
</dbReference>
<proteinExistence type="predicted"/>
<dbReference type="Proteomes" id="UP001060215">
    <property type="component" value="Chromosome 9"/>
</dbReference>
<keyword evidence="2" id="KW-1185">Reference proteome</keyword>
<organism evidence="1 2">
    <name type="scientific">Camellia lanceoleosa</name>
    <dbReference type="NCBI Taxonomy" id="1840588"/>
    <lineage>
        <taxon>Eukaryota</taxon>
        <taxon>Viridiplantae</taxon>
        <taxon>Streptophyta</taxon>
        <taxon>Embryophyta</taxon>
        <taxon>Tracheophyta</taxon>
        <taxon>Spermatophyta</taxon>
        <taxon>Magnoliopsida</taxon>
        <taxon>eudicotyledons</taxon>
        <taxon>Gunneridae</taxon>
        <taxon>Pentapetalae</taxon>
        <taxon>asterids</taxon>
        <taxon>Ericales</taxon>
        <taxon>Theaceae</taxon>
        <taxon>Camellia</taxon>
    </lineage>
</organism>
<accession>A0ACC0GU16</accession>
<evidence type="ECO:0000313" key="2">
    <source>
        <dbReference type="Proteomes" id="UP001060215"/>
    </source>
</evidence>
<name>A0ACC0GU16_9ERIC</name>
<reference evidence="1 2" key="1">
    <citation type="journal article" date="2022" name="Plant J.">
        <title>Chromosome-level genome of Camellia lanceoleosa provides a valuable resource for understanding genome evolution and self-incompatibility.</title>
        <authorList>
            <person name="Gong W."/>
            <person name="Xiao S."/>
            <person name="Wang L."/>
            <person name="Liao Z."/>
            <person name="Chang Y."/>
            <person name="Mo W."/>
            <person name="Hu G."/>
            <person name="Li W."/>
            <person name="Zhao G."/>
            <person name="Zhu H."/>
            <person name="Hu X."/>
            <person name="Ji K."/>
            <person name="Xiang X."/>
            <person name="Song Q."/>
            <person name="Yuan D."/>
            <person name="Jin S."/>
            <person name="Zhang L."/>
        </authorList>
    </citation>
    <scope>NUCLEOTIDE SEQUENCE [LARGE SCALE GENOMIC DNA]</scope>
    <source>
        <strain evidence="1">SQ_2022a</strain>
    </source>
</reference>
<sequence>MSTIRLIALHSLTKLHIKPSCDSQTRFIFNPSRRLAISKHKDGSCFPANIGFRYLSSDNRSQRESNRKMNLAVNSSTQPGPPLPSQPPPNSCRKNWILGGLIAIVLPFFRNKWGPLFKFTKGVEDAVERVEHVTEVIEKVAEEVEKVAEDVGDELPEGGKLRGAFERVENVAKEAAQDAHFAEQMIDKVEEVEKEVEEFMEPTNLDQPNGAAKESNDKK</sequence>
<evidence type="ECO:0000313" key="1">
    <source>
        <dbReference type="EMBL" id="KAI8004219.1"/>
    </source>
</evidence>
<gene>
    <name evidence="1" type="ORF">LOK49_LG08G00995</name>
</gene>